<dbReference type="GO" id="GO:1902600">
    <property type="term" value="P:proton transmembrane transport"/>
    <property type="evidence" value="ECO:0007669"/>
    <property type="project" value="InterPro"/>
</dbReference>
<dbReference type="PANTHER" id="PTHR32468:SF0">
    <property type="entry name" value="K(+)_H(+) ANTIPORTER 1"/>
    <property type="match status" value="1"/>
</dbReference>
<keyword evidence="3 7" id="KW-0812">Transmembrane</keyword>
<dbReference type="Gene3D" id="1.20.1530.20">
    <property type="match status" value="1"/>
</dbReference>
<evidence type="ECO:0000256" key="3">
    <source>
        <dbReference type="ARBA" id="ARBA00022692"/>
    </source>
</evidence>
<keyword evidence="4 7" id="KW-1133">Transmembrane helix</keyword>
<dbReference type="GO" id="GO:0016020">
    <property type="term" value="C:membrane"/>
    <property type="evidence" value="ECO:0007669"/>
    <property type="project" value="UniProtKB-SubCell"/>
</dbReference>
<evidence type="ECO:0000256" key="1">
    <source>
        <dbReference type="ARBA" id="ARBA00004141"/>
    </source>
</evidence>
<feature type="transmembrane region" description="Helical" evidence="7">
    <location>
        <begin position="173"/>
        <end position="195"/>
    </location>
</feature>
<feature type="transmembrane region" description="Helical" evidence="7">
    <location>
        <begin position="385"/>
        <end position="406"/>
    </location>
</feature>
<dbReference type="Proteomes" id="UP000562395">
    <property type="component" value="Unassembled WGS sequence"/>
</dbReference>
<dbReference type="Pfam" id="PF00999">
    <property type="entry name" value="Na_H_Exchanger"/>
    <property type="match status" value="1"/>
</dbReference>
<feature type="domain" description="Cation/H+ exchanger transmembrane" evidence="8">
    <location>
        <begin position="23"/>
        <end position="400"/>
    </location>
</feature>
<feature type="transmembrane region" description="Helical" evidence="7">
    <location>
        <begin position="319"/>
        <end position="342"/>
    </location>
</feature>
<evidence type="ECO:0000256" key="2">
    <source>
        <dbReference type="ARBA" id="ARBA00022448"/>
    </source>
</evidence>
<dbReference type="AlphaFoldDB" id="A0A7W5ZWT4"/>
<evidence type="ECO:0000256" key="5">
    <source>
        <dbReference type="ARBA" id="ARBA00023065"/>
    </source>
</evidence>
<evidence type="ECO:0000313" key="9">
    <source>
        <dbReference type="EMBL" id="MBB3859612.1"/>
    </source>
</evidence>
<gene>
    <name evidence="9" type="ORF">GGQ88_000852</name>
</gene>
<feature type="transmembrane region" description="Helical" evidence="7">
    <location>
        <begin position="261"/>
        <end position="277"/>
    </location>
</feature>
<reference evidence="9 10" key="1">
    <citation type="submission" date="2020-08" db="EMBL/GenBank/DDBJ databases">
        <title>Genomic Encyclopedia of Type Strains, Phase IV (KMG-IV): sequencing the most valuable type-strain genomes for metagenomic binning, comparative biology and taxonomic classification.</title>
        <authorList>
            <person name="Goeker M."/>
        </authorList>
    </citation>
    <scope>NUCLEOTIDE SEQUENCE [LARGE SCALE GENOMIC DNA]</scope>
    <source>
        <strain evidence="9 10">DSM 14552</strain>
    </source>
</reference>
<dbReference type="InterPro" id="IPR038770">
    <property type="entry name" value="Na+/solute_symporter_sf"/>
</dbReference>
<evidence type="ECO:0000259" key="8">
    <source>
        <dbReference type="Pfam" id="PF00999"/>
    </source>
</evidence>
<sequence>MTAAQSSILFFLQMAAILATCRVVGWFVQRFLGQPQVVGEMIAGILLGPSLLGWLLPGVEATLFPAESRKVLYVGAQLGVGLYMFIVGLTLDRAEFRVHARSSAAVSIGGMIAPFAVAALMVPWLLNHPGLFSPAISSGQAALFLGSAIAITAFPMLARIIHERGIAGTRLGLLSLSAGAIGDAGAWGVIALVLASLGDGAGTAVLAIGGGLAFAVVMIWLAPAQLQRLATLAQRNGGVDGGVMAIVLILFLLSAWAMDAAGIHAVFGGFLLGTAMPRGKFAEDLRARLEPFTVVFLLPMFFTFSGLNTHLQVLGSASLITVTLAIVAASILAKGGACYLAARLSGQDHATAMGIGALMNARGLMELIIINIGLSRGIIGAELFAILVLMAVVTTLMATPLFELVYGRAARARGEIKVV</sequence>
<evidence type="ECO:0000256" key="4">
    <source>
        <dbReference type="ARBA" id="ARBA00022989"/>
    </source>
</evidence>
<proteinExistence type="predicted"/>
<dbReference type="GO" id="GO:0015297">
    <property type="term" value="F:antiporter activity"/>
    <property type="evidence" value="ECO:0007669"/>
    <property type="project" value="InterPro"/>
</dbReference>
<comment type="caution">
    <text evidence="9">The sequence shown here is derived from an EMBL/GenBank/DDBJ whole genome shotgun (WGS) entry which is preliminary data.</text>
</comment>
<evidence type="ECO:0000256" key="7">
    <source>
        <dbReference type="SAM" id="Phobius"/>
    </source>
</evidence>
<comment type="subcellular location">
    <subcellularLocation>
        <location evidence="1">Membrane</location>
        <topology evidence="1">Multi-pass membrane protein</topology>
    </subcellularLocation>
</comment>
<feature type="transmembrane region" description="Helical" evidence="7">
    <location>
        <begin position="141"/>
        <end position="161"/>
    </location>
</feature>
<dbReference type="InterPro" id="IPR050794">
    <property type="entry name" value="CPA2_transporter"/>
</dbReference>
<feature type="transmembrane region" description="Helical" evidence="7">
    <location>
        <begin position="289"/>
        <end position="307"/>
    </location>
</feature>
<dbReference type="PANTHER" id="PTHR32468">
    <property type="entry name" value="CATION/H + ANTIPORTER"/>
    <property type="match status" value="1"/>
</dbReference>
<feature type="transmembrane region" description="Helical" evidence="7">
    <location>
        <begin position="37"/>
        <end position="56"/>
    </location>
</feature>
<keyword evidence="5" id="KW-0406">Ion transport</keyword>
<feature type="transmembrane region" description="Helical" evidence="7">
    <location>
        <begin position="71"/>
        <end position="91"/>
    </location>
</feature>
<dbReference type="EMBL" id="JACICY010000001">
    <property type="protein sequence ID" value="MBB3859612.1"/>
    <property type="molecule type" value="Genomic_DNA"/>
</dbReference>
<feature type="transmembrane region" description="Helical" evidence="7">
    <location>
        <begin position="201"/>
        <end position="224"/>
    </location>
</feature>
<feature type="transmembrane region" description="Helical" evidence="7">
    <location>
        <begin position="236"/>
        <end position="255"/>
    </location>
</feature>
<feature type="transmembrane region" description="Helical" evidence="7">
    <location>
        <begin position="103"/>
        <end position="126"/>
    </location>
</feature>
<protein>
    <submittedName>
        <fullName evidence="9">Kef-type K+ transport system membrane component KefB</fullName>
    </submittedName>
</protein>
<keyword evidence="2" id="KW-0813">Transport</keyword>
<evidence type="ECO:0000313" key="10">
    <source>
        <dbReference type="Proteomes" id="UP000562395"/>
    </source>
</evidence>
<keyword evidence="10" id="KW-1185">Reference proteome</keyword>
<feature type="transmembrane region" description="Helical" evidence="7">
    <location>
        <begin position="6"/>
        <end position="25"/>
    </location>
</feature>
<accession>A0A7W5ZWT4</accession>
<name>A0A7W5ZWT4_9SPHN</name>
<evidence type="ECO:0000256" key="6">
    <source>
        <dbReference type="ARBA" id="ARBA00023136"/>
    </source>
</evidence>
<keyword evidence="6 7" id="KW-0472">Membrane</keyword>
<dbReference type="RefSeq" id="WP_183611823.1">
    <property type="nucleotide sequence ID" value="NZ_JACICY010000001.1"/>
</dbReference>
<dbReference type="InterPro" id="IPR006153">
    <property type="entry name" value="Cation/H_exchanger_TM"/>
</dbReference>
<organism evidence="9 10">
    <name type="scientific">Novosphingobium hassiacum</name>
    <dbReference type="NCBI Taxonomy" id="173676"/>
    <lineage>
        <taxon>Bacteria</taxon>
        <taxon>Pseudomonadati</taxon>
        <taxon>Pseudomonadota</taxon>
        <taxon>Alphaproteobacteria</taxon>
        <taxon>Sphingomonadales</taxon>
        <taxon>Sphingomonadaceae</taxon>
        <taxon>Novosphingobium</taxon>
    </lineage>
</organism>
<feature type="transmembrane region" description="Helical" evidence="7">
    <location>
        <begin position="363"/>
        <end position="379"/>
    </location>
</feature>